<reference evidence="3" key="2">
    <citation type="submission" date="2015-01" db="EMBL/GenBank/DDBJ databases">
        <title>Evolutionary Origins and Diversification of the Mycorrhizal Mutualists.</title>
        <authorList>
            <consortium name="DOE Joint Genome Institute"/>
            <consortium name="Mycorrhizal Genomics Consortium"/>
            <person name="Kohler A."/>
            <person name="Kuo A."/>
            <person name="Nagy L.G."/>
            <person name="Floudas D."/>
            <person name="Copeland A."/>
            <person name="Barry K.W."/>
            <person name="Cichocki N."/>
            <person name="Veneault-Fourrey C."/>
            <person name="LaButti K."/>
            <person name="Lindquist E.A."/>
            <person name="Lipzen A."/>
            <person name="Lundell T."/>
            <person name="Morin E."/>
            <person name="Murat C."/>
            <person name="Riley R."/>
            <person name="Ohm R."/>
            <person name="Sun H."/>
            <person name="Tunlid A."/>
            <person name="Henrissat B."/>
            <person name="Grigoriev I.V."/>
            <person name="Hibbett D.S."/>
            <person name="Martin F."/>
        </authorList>
    </citation>
    <scope>NUCLEOTIDE SEQUENCE [LARGE SCALE GENOMIC DNA]</scope>
    <source>
        <strain evidence="3">UH-Slu-Lm8-n1</strain>
    </source>
</reference>
<proteinExistence type="predicted"/>
<dbReference type="OrthoDB" id="2017974at2759"/>
<dbReference type="GO" id="GO:0005634">
    <property type="term" value="C:nucleus"/>
    <property type="evidence" value="ECO:0007669"/>
    <property type="project" value="TreeGrafter"/>
</dbReference>
<dbReference type="CDD" id="cd18727">
    <property type="entry name" value="PIN_Swt1-like"/>
    <property type="match status" value="1"/>
</dbReference>
<dbReference type="Gene3D" id="3.40.50.1010">
    <property type="entry name" value="5'-nuclease"/>
    <property type="match status" value="1"/>
</dbReference>
<dbReference type="EMBL" id="KN835236">
    <property type="protein sequence ID" value="KIK42526.1"/>
    <property type="molecule type" value="Genomic_DNA"/>
</dbReference>
<evidence type="ECO:0000259" key="1">
    <source>
        <dbReference type="SMART" id="SM00670"/>
    </source>
</evidence>
<dbReference type="Proteomes" id="UP000054485">
    <property type="component" value="Unassembled WGS sequence"/>
</dbReference>
<evidence type="ECO:0000313" key="3">
    <source>
        <dbReference type="Proteomes" id="UP000054485"/>
    </source>
</evidence>
<dbReference type="AlphaFoldDB" id="A0A0D0AL19"/>
<dbReference type="InterPro" id="IPR002716">
    <property type="entry name" value="PIN_dom"/>
</dbReference>
<feature type="domain" description="PIN" evidence="1">
    <location>
        <begin position="81"/>
        <end position="211"/>
    </location>
</feature>
<keyword evidence="3" id="KW-1185">Reference proteome</keyword>
<dbReference type="SMART" id="SM00670">
    <property type="entry name" value="PINc"/>
    <property type="match status" value="1"/>
</dbReference>
<gene>
    <name evidence="2" type="ORF">CY34DRAFT_83385</name>
</gene>
<dbReference type="InterPro" id="IPR052626">
    <property type="entry name" value="SWT1_Regulator"/>
</dbReference>
<dbReference type="HOGENOM" id="CLU_678119_0_0_1"/>
<dbReference type="InterPro" id="IPR029060">
    <property type="entry name" value="PIN-like_dom_sf"/>
</dbReference>
<dbReference type="InParanoid" id="A0A0D0AL19"/>
<protein>
    <recommendedName>
        <fullName evidence="1">PIN domain-containing protein</fullName>
    </recommendedName>
</protein>
<dbReference type="PANTHER" id="PTHR16161">
    <property type="entry name" value="TRANSCRIPTIONAL PROTEIN SWT1"/>
    <property type="match status" value="1"/>
</dbReference>
<dbReference type="GO" id="GO:0004540">
    <property type="term" value="F:RNA nuclease activity"/>
    <property type="evidence" value="ECO:0007669"/>
    <property type="project" value="UniProtKB-ARBA"/>
</dbReference>
<reference evidence="2 3" key="1">
    <citation type="submission" date="2014-04" db="EMBL/GenBank/DDBJ databases">
        <authorList>
            <consortium name="DOE Joint Genome Institute"/>
            <person name="Kuo A."/>
            <person name="Ruytinx J."/>
            <person name="Rineau F."/>
            <person name="Colpaert J."/>
            <person name="Kohler A."/>
            <person name="Nagy L.G."/>
            <person name="Floudas D."/>
            <person name="Copeland A."/>
            <person name="Barry K.W."/>
            <person name="Cichocki N."/>
            <person name="Veneault-Fourrey C."/>
            <person name="LaButti K."/>
            <person name="Lindquist E.A."/>
            <person name="Lipzen A."/>
            <person name="Lundell T."/>
            <person name="Morin E."/>
            <person name="Murat C."/>
            <person name="Sun H."/>
            <person name="Tunlid A."/>
            <person name="Henrissat B."/>
            <person name="Grigoriev I.V."/>
            <person name="Hibbett D.S."/>
            <person name="Martin F."/>
            <person name="Nordberg H.P."/>
            <person name="Cantor M.N."/>
            <person name="Hua S.X."/>
        </authorList>
    </citation>
    <scope>NUCLEOTIDE SEQUENCE [LARGE SCALE GENOMIC DNA]</scope>
    <source>
        <strain evidence="2 3">UH-Slu-Lm8-n1</strain>
    </source>
</reference>
<name>A0A0D0AL19_9AGAM</name>
<dbReference type="SUPFAM" id="SSF88723">
    <property type="entry name" value="PIN domain-like"/>
    <property type="match status" value="1"/>
</dbReference>
<accession>A0A0D0AL19</accession>
<dbReference type="Pfam" id="PF13638">
    <property type="entry name" value="PIN_4"/>
    <property type="match status" value="1"/>
</dbReference>
<evidence type="ECO:0000313" key="2">
    <source>
        <dbReference type="EMBL" id="KIK42526.1"/>
    </source>
</evidence>
<organism evidence="2 3">
    <name type="scientific">Suillus luteus UH-Slu-Lm8-n1</name>
    <dbReference type="NCBI Taxonomy" id="930992"/>
    <lineage>
        <taxon>Eukaryota</taxon>
        <taxon>Fungi</taxon>
        <taxon>Dikarya</taxon>
        <taxon>Basidiomycota</taxon>
        <taxon>Agaricomycotina</taxon>
        <taxon>Agaricomycetes</taxon>
        <taxon>Agaricomycetidae</taxon>
        <taxon>Boletales</taxon>
        <taxon>Suillineae</taxon>
        <taxon>Suillaceae</taxon>
        <taxon>Suillus</taxon>
    </lineage>
</organism>
<dbReference type="PANTHER" id="PTHR16161:SF0">
    <property type="entry name" value="TRANSCRIPTIONAL PROTEIN SWT1"/>
    <property type="match status" value="1"/>
</dbReference>
<dbReference type="STRING" id="930992.A0A0D0AL19"/>
<sequence>MSFSDLLSLQQPGLRSGDFKHSEDPIAHYPFKFSCILLSEIAAPSLPSTHLFETLKSIDEFSSSLTLRDVEMQAPLSEELTIVVLDTNILLDYLEVIQTFVTEIEEQGLPVLIIIPGVVIYELDGQKNRERLSWFARRASSWLLKKVKERRSVKGQALNETCKASGNWKKRDIDAEFGSERSNDSLIIDCCKYFLRQRRTFLCSKDKLLTVEAESESVLTISPGRDTFASCDIAQALFGDETCRFSFSGYRRAYRNSLENLIQSTAKPEQDDDKMDVDDDASSVPQYPIHPLDLLHHQVIDYFAGLLLELVARIAGPDVRSFGCGNSASKHAPSYSSKNFATWGAVDCLDYLGMKKRLPRTNPRVETFMTRPYKGVGARRGQDWSRRDWETALKGLREIGDDWQEGSIRESVPAAELHMSRVFAMPMRPTGL</sequence>